<comment type="caution">
    <text evidence="10">Lacks conserved residue(s) required for the propagation of feature annotation.</text>
</comment>
<keyword evidence="5" id="KW-0479">Metal-binding</keyword>
<dbReference type="FunFam" id="3.40.630.10:FF:000043">
    <property type="entry name" value="Carboxypeptidase D"/>
    <property type="match status" value="1"/>
</dbReference>
<evidence type="ECO:0000256" key="1">
    <source>
        <dbReference type="ARBA" id="ARBA00001947"/>
    </source>
</evidence>
<evidence type="ECO:0000256" key="11">
    <source>
        <dbReference type="SAM" id="Phobius"/>
    </source>
</evidence>
<keyword evidence="7" id="KW-0862">Zinc</keyword>
<gene>
    <name evidence="13" type="primary">cpdb</name>
</gene>
<evidence type="ECO:0000256" key="4">
    <source>
        <dbReference type="ARBA" id="ARBA00022670"/>
    </source>
</evidence>
<dbReference type="PROSITE" id="PS00133">
    <property type="entry name" value="CARBOXYPEPT_ZN_2"/>
    <property type="match status" value="1"/>
</dbReference>
<dbReference type="PANTHER" id="PTHR11532">
    <property type="entry name" value="PROTEASE M14 CARBOXYPEPTIDASE"/>
    <property type="match status" value="1"/>
</dbReference>
<dbReference type="CDD" id="cd11308">
    <property type="entry name" value="Peptidase_M14NE-CP-C_like"/>
    <property type="match status" value="3"/>
</dbReference>
<dbReference type="SMART" id="SM00631">
    <property type="entry name" value="Zn_pept"/>
    <property type="match status" value="3"/>
</dbReference>
<dbReference type="InterPro" id="IPR000834">
    <property type="entry name" value="Peptidase_M14"/>
</dbReference>
<keyword evidence="11" id="KW-0812">Transmembrane</keyword>
<feature type="active site" description="Proton donor/acceptor" evidence="10">
    <location>
        <position position="307"/>
    </location>
</feature>
<keyword evidence="8" id="KW-0482">Metalloprotease</keyword>
<dbReference type="InterPro" id="IPR057247">
    <property type="entry name" value="CARBOXYPEPT_ZN_2"/>
</dbReference>
<dbReference type="Ensembl" id="ENSAMXT00005006324.1">
    <property type="protein sequence ID" value="ENSAMXP00005005541.1"/>
    <property type="gene ID" value="ENSAMXG00005003304.1"/>
</dbReference>
<evidence type="ECO:0000313" key="14">
    <source>
        <dbReference type="Proteomes" id="UP000694621"/>
    </source>
</evidence>
<dbReference type="OrthoDB" id="10249045at2759"/>
<dbReference type="SUPFAM" id="SSF53187">
    <property type="entry name" value="Zn-dependent exopeptidases"/>
    <property type="match status" value="3"/>
</dbReference>
<dbReference type="GO" id="GO:0006518">
    <property type="term" value="P:peptide metabolic process"/>
    <property type="evidence" value="ECO:0007669"/>
    <property type="project" value="TreeGrafter"/>
</dbReference>
<keyword evidence="11" id="KW-1133">Transmembrane helix</keyword>
<dbReference type="SUPFAM" id="SSF49464">
    <property type="entry name" value="Carboxypeptidase regulatory domain-like"/>
    <property type="match status" value="3"/>
</dbReference>
<evidence type="ECO:0000256" key="5">
    <source>
        <dbReference type="ARBA" id="ARBA00022723"/>
    </source>
</evidence>
<keyword evidence="11" id="KW-0472">Membrane</keyword>
<dbReference type="Gene3D" id="3.40.630.10">
    <property type="entry name" value="Zn peptidases"/>
    <property type="match status" value="3"/>
</dbReference>
<feature type="domain" description="Peptidase M14" evidence="12">
    <location>
        <begin position="462"/>
        <end position="736"/>
    </location>
</feature>
<feature type="domain" description="Peptidase M14" evidence="12">
    <location>
        <begin position="858"/>
        <end position="1137"/>
    </location>
</feature>
<sequence>MAKICFAMTGIHVLTGIIAFLLVLNRVYGTFEADNEESYSQYYNYTALTRRLWRLVEQFPHICSLSSAGRSVESRELWVLRVTAQPVTSFNIPGRPRVKYVGNMHGDETVSRQVLVYLAEYLLTRYGAEPRVTELVDSTDIYIMPSMNPDGFERAAEEDCGGSAGRGNAKYIDLNRSFPDQFDPSGVPASDAPEVTAVIKWILQKKFVLSGNLHGGSVVASYPFDDSKSHVWSGIYSKSPDDALFQYLARTYAENHPIMRKGKPQCPDDPNVEFKDGITNGAKWYDVQGGMQDFNYLKGNCFEVTFELSCCKYPLASELHTEWNNNREALLAYMEKVHIGVKGFVMDNSGMGLPDANISVAGIDHNITTWIFGDYFRLLLPGTYNITASFPGSIPKTVNNIIVTEGKATSLNFTLKRSSEDVPMSEPLTSPVPTTEYTLTDKSFDSKEASSPEPSIQPQEFRYHSYLDMELFLQKINEAHFTITHLYSVGQSVQGRELYVMEISTNAGIDEPGKPEIMLVGNLNGPDAVGREMLLNLVEYLCSNYGSDAYVTRLVNTTRVHIMPSMNPDGYEMTIKDVTYKNGHITDLSNNFPDQYSEKDFVQPETAAVMDWIKAHSFVLSSSVTGGMIGVKYPGSVESIDKALFKSVAEACLVDYSSLQTSQVCAVPGPLATNVIKHYNSAGSTAGIDMQTWAYWNTDSLGFSIGLSCDLSPRAEDMLTYWKENHRVLLQFIQQVHFSLRGRVTDVLSGQAVSNATIVADGSRHQVHTSSSGHYWRLLAPGTYELQASAPGYTAVSVSVTVSETRVEQVDIGLTREHPPQPEAQLEEEEFQRMLEDLSSAHGLEQLVQSLLPAGTLQYRTYSERSEFLQALTLNFPHITRLYSLGHSWEFRTIWALEISGSPESSRPTEPKMRYVTGVHGNAAVGPELLLEFASVLCINYGGNPTITKLIDRSRIVIVPCVNPDGREVAQEGKCFSTAGFTNTHGMDLDADFLYGSLSVQPETRAMMDLIEGGGFSLSVNLEGGSLLVTYPYDKTTQPAQNEETLKYLASVYANNHPAMHYGFPGCRYGPAIVPGGILRGAEFSSHPGSMKDFCMDVALCPEITVYTGCCLYPPAQQLFSLWEEHRMALFAMLLEMHKGVSGVVRNRKGQPVSNALISVNGSVFVHTDTWGHFHTLLPPGTHQLLVHAQGFQQQLRQVQVSSHQRASPLVIEFTENSSHFSQGVVLAAAISIPTVLLISLLIWHLRSAKFSRLRDGMRWLRGQRDDLQMEAIMSEKLPLRRVFLEESEMCREEQSRAGLLGQWRTAQ</sequence>
<evidence type="ECO:0000313" key="13">
    <source>
        <dbReference type="Ensembl" id="ENSAMXP00005005541.1"/>
    </source>
</evidence>
<dbReference type="PANTHER" id="PTHR11532:SF57">
    <property type="entry name" value="CARBOXYPEPTIDASE D, B"/>
    <property type="match status" value="1"/>
</dbReference>
<dbReference type="PROSITE" id="PS52035">
    <property type="entry name" value="PEPTIDASE_M14"/>
    <property type="match status" value="3"/>
</dbReference>
<evidence type="ECO:0000256" key="10">
    <source>
        <dbReference type="PROSITE-ProRule" id="PRU01379"/>
    </source>
</evidence>
<evidence type="ECO:0000259" key="12">
    <source>
        <dbReference type="PROSITE" id="PS52035"/>
    </source>
</evidence>
<dbReference type="InterPro" id="IPR008969">
    <property type="entry name" value="CarboxyPept-like_regulatory"/>
</dbReference>
<name>A0A8B9H0T4_ASTMX</name>
<dbReference type="GO" id="GO:0008270">
    <property type="term" value="F:zinc ion binding"/>
    <property type="evidence" value="ECO:0007669"/>
    <property type="project" value="InterPro"/>
</dbReference>
<organism evidence="13 14">
    <name type="scientific">Astyanax mexicanus</name>
    <name type="common">Blind cave fish</name>
    <name type="synonym">Astyanax fasciatus mexicanus</name>
    <dbReference type="NCBI Taxonomy" id="7994"/>
    <lineage>
        <taxon>Eukaryota</taxon>
        <taxon>Metazoa</taxon>
        <taxon>Chordata</taxon>
        <taxon>Craniata</taxon>
        <taxon>Vertebrata</taxon>
        <taxon>Euteleostomi</taxon>
        <taxon>Actinopterygii</taxon>
        <taxon>Neopterygii</taxon>
        <taxon>Teleostei</taxon>
        <taxon>Ostariophysi</taxon>
        <taxon>Characiformes</taxon>
        <taxon>Characoidei</taxon>
        <taxon>Acestrorhamphidae</taxon>
        <taxon>Acestrorhamphinae</taxon>
        <taxon>Astyanax</taxon>
    </lineage>
</organism>
<evidence type="ECO:0000256" key="7">
    <source>
        <dbReference type="ARBA" id="ARBA00022833"/>
    </source>
</evidence>
<dbReference type="Pfam" id="PF13620">
    <property type="entry name" value="CarboxypepD_reg"/>
    <property type="match status" value="3"/>
</dbReference>
<feature type="transmembrane region" description="Helical" evidence="11">
    <location>
        <begin position="1225"/>
        <end position="1246"/>
    </location>
</feature>
<dbReference type="PROSITE" id="PS00132">
    <property type="entry name" value="CARBOXYPEPT_ZN_1"/>
    <property type="match status" value="1"/>
</dbReference>
<dbReference type="Proteomes" id="UP000694621">
    <property type="component" value="Unplaced"/>
</dbReference>
<evidence type="ECO:0000256" key="6">
    <source>
        <dbReference type="ARBA" id="ARBA00022801"/>
    </source>
</evidence>
<dbReference type="GO" id="GO:0004181">
    <property type="term" value="F:metallocarboxypeptidase activity"/>
    <property type="evidence" value="ECO:0007669"/>
    <property type="project" value="InterPro"/>
</dbReference>
<dbReference type="Gene3D" id="2.60.40.1120">
    <property type="entry name" value="Carboxypeptidase-like, regulatory domain"/>
    <property type="match status" value="3"/>
</dbReference>
<dbReference type="PRINTS" id="PR00765">
    <property type="entry name" value="CRBOXYPTASEA"/>
</dbReference>
<evidence type="ECO:0000256" key="8">
    <source>
        <dbReference type="ARBA" id="ARBA00023049"/>
    </source>
</evidence>
<reference evidence="13" key="1">
    <citation type="submission" date="2025-08" db="UniProtKB">
        <authorList>
            <consortium name="Ensembl"/>
        </authorList>
    </citation>
    <scope>IDENTIFICATION</scope>
</reference>
<dbReference type="CDD" id="cd03868">
    <property type="entry name" value="M14_CPD_I"/>
    <property type="match status" value="1"/>
</dbReference>
<proteinExistence type="inferred from homology"/>
<evidence type="ECO:0000256" key="3">
    <source>
        <dbReference type="ARBA" id="ARBA00022645"/>
    </source>
</evidence>
<keyword evidence="3" id="KW-0121">Carboxypeptidase</keyword>
<dbReference type="GO" id="GO:0016485">
    <property type="term" value="P:protein processing"/>
    <property type="evidence" value="ECO:0007669"/>
    <property type="project" value="TreeGrafter"/>
</dbReference>
<dbReference type="Pfam" id="PF00246">
    <property type="entry name" value="Peptidase_M14"/>
    <property type="match status" value="3"/>
</dbReference>
<comment type="similarity">
    <text evidence="2 10">Belongs to the peptidase M14 family.</text>
</comment>
<keyword evidence="6" id="KW-0378">Hydrolase</keyword>
<dbReference type="FunFam" id="3.40.630.10:FF:000026">
    <property type="entry name" value="Carboxypeptidase D"/>
    <property type="match status" value="1"/>
</dbReference>
<evidence type="ECO:0000256" key="2">
    <source>
        <dbReference type="ARBA" id="ARBA00005988"/>
    </source>
</evidence>
<dbReference type="InterPro" id="IPR050753">
    <property type="entry name" value="Peptidase_M14_domain"/>
</dbReference>
<evidence type="ECO:0000256" key="9">
    <source>
        <dbReference type="ARBA" id="ARBA00023180"/>
    </source>
</evidence>
<feature type="domain" description="Peptidase M14" evidence="12">
    <location>
        <begin position="41"/>
        <end position="337"/>
    </location>
</feature>
<dbReference type="GO" id="GO:0005615">
    <property type="term" value="C:extracellular space"/>
    <property type="evidence" value="ECO:0007669"/>
    <property type="project" value="TreeGrafter"/>
</dbReference>
<accession>A0A8B9H0T4</accession>
<keyword evidence="4" id="KW-0645">Protease</keyword>
<comment type="cofactor">
    <cofactor evidence="1">
        <name>Zn(2+)</name>
        <dbReference type="ChEBI" id="CHEBI:29105"/>
    </cofactor>
</comment>
<dbReference type="InterPro" id="IPR057246">
    <property type="entry name" value="CARBOXYPEPT_ZN_1"/>
</dbReference>
<keyword evidence="9" id="KW-0325">Glycoprotein</keyword>
<protein>
    <submittedName>
        <fullName evidence="13">Carboxypeptidase D-like</fullName>
    </submittedName>
</protein>